<reference evidence="1" key="1">
    <citation type="submission" date="2019-01" db="EMBL/GenBank/DDBJ databases">
        <title>Draft genome sequences of three monokaryotic isolates of the white-rot basidiomycete fungus Dichomitus squalens.</title>
        <authorList>
            <consortium name="DOE Joint Genome Institute"/>
            <person name="Lopez S.C."/>
            <person name="Andreopoulos B."/>
            <person name="Pangilinan J."/>
            <person name="Lipzen A."/>
            <person name="Riley R."/>
            <person name="Ahrendt S."/>
            <person name="Ng V."/>
            <person name="Barry K."/>
            <person name="Daum C."/>
            <person name="Grigoriev I.V."/>
            <person name="Hilden K.S."/>
            <person name="Makela M.R."/>
            <person name="de Vries R.P."/>
        </authorList>
    </citation>
    <scope>NUCLEOTIDE SEQUENCE [LARGE SCALE GENOMIC DNA]</scope>
    <source>
        <strain evidence="1">OM18370.1</strain>
    </source>
</reference>
<dbReference type="AlphaFoldDB" id="A0A4Q9MK87"/>
<organism evidence="1">
    <name type="scientific">Dichomitus squalens</name>
    <dbReference type="NCBI Taxonomy" id="114155"/>
    <lineage>
        <taxon>Eukaryota</taxon>
        <taxon>Fungi</taxon>
        <taxon>Dikarya</taxon>
        <taxon>Basidiomycota</taxon>
        <taxon>Agaricomycotina</taxon>
        <taxon>Agaricomycetes</taxon>
        <taxon>Polyporales</taxon>
        <taxon>Polyporaceae</taxon>
        <taxon>Dichomitus</taxon>
    </lineage>
</organism>
<gene>
    <name evidence="1" type="ORF">BD311DRAFT_762479</name>
</gene>
<accession>A0A4Q9MK87</accession>
<evidence type="ECO:0000313" key="1">
    <source>
        <dbReference type="EMBL" id="TBU26481.1"/>
    </source>
</evidence>
<dbReference type="EMBL" id="ML143445">
    <property type="protein sequence ID" value="TBU26481.1"/>
    <property type="molecule type" value="Genomic_DNA"/>
</dbReference>
<protein>
    <recommendedName>
        <fullName evidence="2">F-box domain-containing protein</fullName>
    </recommendedName>
</protein>
<sequence>MEKLAVETLQQIFERACTDGGYTGCSLSLTSTSIREVARPVRFFSVALTAETYSVNAFLELYNKECSVASGARPKLAHLCFSDIKEDAADISTNDDPESWDAIEAEHDRVLLATRTLLTLVGDGLKSLVIDHTFVEPGRPLADRQFPSLRELTFLWYRCPSALEFRPSVPPLFPALARLHVVAGDEIWNKPLILQWAPHAPHLTHLRISAHRLSDTFLDELSGIVKAASPSRHGPLDTGVDVRVPPAKRTFPSLVRVVVQPGPRPVKGSCGTSRLAFTSRIGEMYGIADEVTQAGVEMFALSPCGWSKRRWGEEILVERMKTIGGGDGRDWFSDEETS</sequence>
<dbReference type="OrthoDB" id="2748701at2759"/>
<evidence type="ECO:0008006" key="2">
    <source>
        <dbReference type="Google" id="ProtNLM"/>
    </source>
</evidence>
<dbReference type="Proteomes" id="UP000292957">
    <property type="component" value="Unassembled WGS sequence"/>
</dbReference>
<proteinExistence type="predicted"/>
<name>A0A4Q9MK87_9APHY</name>